<name>A0A4P8IKH5_9FIRM</name>
<feature type="transmembrane region" description="Helical" evidence="8">
    <location>
        <begin position="449"/>
        <end position="471"/>
    </location>
</feature>
<proteinExistence type="inferred from homology"/>
<dbReference type="PANTHER" id="PTHR30047">
    <property type="entry name" value="HIGH-AFFINITY CHOLINE TRANSPORT PROTEIN-RELATED"/>
    <property type="match status" value="1"/>
</dbReference>
<feature type="transmembrane region" description="Helical" evidence="8">
    <location>
        <begin position="148"/>
        <end position="168"/>
    </location>
</feature>
<feature type="transmembrane region" description="Helical" evidence="8">
    <location>
        <begin position="256"/>
        <end position="276"/>
    </location>
</feature>
<keyword evidence="7 8" id="KW-0472">Membrane</keyword>
<keyword evidence="10" id="KW-1185">Reference proteome</keyword>
<gene>
    <name evidence="9" type="ORF">AR1Y2_3060</name>
</gene>
<dbReference type="GO" id="GO:0005886">
    <property type="term" value="C:plasma membrane"/>
    <property type="evidence" value="ECO:0007669"/>
    <property type="project" value="UniProtKB-SubCell"/>
</dbReference>
<evidence type="ECO:0000256" key="2">
    <source>
        <dbReference type="ARBA" id="ARBA00005658"/>
    </source>
</evidence>
<dbReference type="AlphaFoldDB" id="A0A4P8IKH5"/>
<dbReference type="OrthoDB" id="9775735at2"/>
<comment type="subcellular location">
    <subcellularLocation>
        <location evidence="1">Cell membrane</location>
        <topology evidence="1">Multi-pass membrane protein</topology>
    </subcellularLocation>
</comment>
<accession>A0A4P8IKH5</accession>
<feature type="transmembrane region" description="Helical" evidence="8">
    <location>
        <begin position="477"/>
        <end position="500"/>
    </location>
</feature>
<organism evidence="9 10">
    <name type="scientific">Anaerostipes rhamnosivorans</name>
    <dbReference type="NCBI Taxonomy" id="1229621"/>
    <lineage>
        <taxon>Bacteria</taxon>
        <taxon>Bacillati</taxon>
        <taxon>Bacillota</taxon>
        <taxon>Clostridia</taxon>
        <taxon>Lachnospirales</taxon>
        <taxon>Lachnospiraceae</taxon>
        <taxon>Anaerostipes</taxon>
    </lineage>
</organism>
<dbReference type="RefSeq" id="WP_137329727.1">
    <property type="nucleotide sequence ID" value="NZ_CP040058.1"/>
</dbReference>
<evidence type="ECO:0000256" key="1">
    <source>
        <dbReference type="ARBA" id="ARBA00004651"/>
    </source>
</evidence>
<evidence type="ECO:0000256" key="8">
    <source>
        <dbReference type="SAM" id="Phobius"/>
    </source>
</evidence>
<dbReference type="Pfam" id="PF02028">
    <property type="entry name" value="BCCT"/>
    <property type="match status" value="1"/>
</dbReference>
<feature type="transmembrane region" description="Helical" evidence="8">
    <location>
        <begin position="93"/>
        <end position="112"/>
    </location>
</feature>
<keyword evidence="3" id="KW-0813">Transport</keyword>
<keyword evidence="6 8" id="KW-1133">Transmembrane helix</keyword>
<evidence type="ECO:0000313" key="10">
    <source>
        <dbReference type="Proteomes" id="UP000298653"/>
    </source>
</evidence>
<feature type="transmembrane region" description="Helical" evidence="8">
    <location>
        <begin position="188"/>
        <end position="211"/>
    </location>
</feature>
<dbReference type="Proteomes" id="UP000298653">
    <property type="component" value="Chromosome"/>
</dbReference>
<feature type="transmembrane region" description="Helical" evidence="8">
    <location>
        <begin position="53"/>
        <end position="72"/>
    </location>
</feature>
<evidence type="ECO:0000256" key="7">
    <source>
        <dbReference type="ARBA" id="ARBA00023136"/>
    </source>
</evidence>
<dbReference type="PANTHER" id="PTHR30047:SF7">
    <property type="entry name" value="HIGH-AFFINITY CHOLINE TRANSPORT PROTEIN"/>
    <property type="match status" value="1"/>
</dbReference>
<dbReference type="GO" id="GO:0022857">
    <property type="term" value="F:transmembrane transporter activity"/>
    <property type="evidence" value="ECO:0007669"/>
    <property type="project" value="InterPro"/>
</dbReference>
<keyword evidence="5 8" id="KW-0812">Transmembrane</keyword>
<feature type="transmembrane region" description="Helical" evidence="8">
    <location>
        <begin position="320"/>
        <end position="338"/>
    </location>
</feature>
<keyword evidence="4" id="KW-1003">Cell membrane</keyword>
<dbReference type="KEGG" id="arf:AR1Y2_3060"/>
<dbReference type="EMBL" id="CP040058">
    <property type="protein sequence ID" value="QCP36514.1"/>
    <property type="molecule type" value="Genomic_DNA"/>
</dbReference>
<dbReference type="InterPro" id="IPR000060">
    <property type="entry name" value="BCCT_transptr"/>
</dbReference>
<evidence type="ECO:0000256" key="5">
    <source>
        <dbReference type="ARBA" id="ARBA00022692"/>
    </source>
</evidence>
<protein>
    <submittedName>
        <fullName evidence="9">High-affinity choline uptake protein BetT</fullName>
    </submittedName>
</protein>
<sequence>METDKQKGKIYKEVLIVLGALLLIEIILGVFFTKQFGAVMSNMIYLVGDNFGWWINLLAVVIVVLGIVFVIFKYGDVVIGGKDAKPDFTRWQWYSISICGGIGCGLLFWAMGEPIFHFMEPPIAAGVTAQSRGAAIFAVSQAMFDWSFVQYFIYALPAVAFALLTFNYQKALSFSPVVEATFKKNKRWLTTLLHILCGYAVASGLSNSMGAGLMQISGGINAVFGIKQTPVLYLAITIMVAGFFIFSCLTGINKGLTYVSSACMVAFIGLMIYVLVAGDAQFIGKIGTESMGDILNNFWSKITFNNTLVPSDQWANKWSITYWNSFFIYAPVIGMFLARMGKGHTVREFILVEILVPSLFCCLFIAIFAGTIMNMQTSGIVDVWGKVQELGMQTALYQVLGAMPGGKIVQFFFLITVCMSFITLADPNTSALSTLCVHGQEIDSEPPKLLKIIIGIAVSAVAYLLVVSGGMDAVKGLLNVGGLLMTIPTIWLCFMIFKLCKPLLNSKSHRMKDIPCCDEVEPPTKTLTTKMKGLGLVVDDSPAESQQGTE</sequence>
<evidence type="ECO:0000313" key="9">
    <source>
        <dbReference type="EMBL" id="QCP36514.1"/>
    </source>
</evidence>
<evidence type="ECO:0000256" key="6">
    <source>
        <dbReference type="ARBA" id="ARBA00022989"/>
    </source>
</evidence>
<evidence type="ECO:0000256" key="4">
    <source>
        <dbReference type="ARBA" id="ARBA00022475"/>
    </source>
</evidence>
<evidence type="ECO:0000256" key="3">
    <source>
        <dbReference type="ARBA" id="ARBA00022448"/>
    </source>
</evidence>
<feature type="transmembrane region" description="Helical" evidence="8">
    <location>
        <begin position="231"/>
        <end position="249"/>
    </location>
</feature>
<feature type="transmembrane region" description="Helical" evidence="8">
    <location>
        <begin position="408"/>
        <end position="425"/>
    </location>
</feature>
<comment type="similarity">
    <text evidence="2">Belongs to the BCCT transporter (TC 2.A.15) family.</text>
</comment>
<reference evidence="9 10" key="1">
    <citation type="submission" date="2019-05" db="EMBL/GenBank/DDBJ databases">
        <title>Complete genome sequencing of Anaerostipes rhamnosivorans.</title>
        <authorList>
            <person name="Bui T.P.N."/>
            <person name="de Vos W.M."/>
        </authorList>
    </citation>
    <scope>NUCLEOTIDE SEQUENCE [LARGE SCALE GENOMIC DNA]</scope>
    <source>
        <strain evidence="9 10">1y2</strain>
    </source>
</reference>
<feature type="transmembrane region" description="Helical" evidence="8">
    <location>
        <begin position="350"/>
        <end position="373"/>
    </location>
</feature>
<feature type="transmembrane region" description="Helical" evidence="8">
    <location>
        <begin position="14"/>
        <end position="33"/>
    </location>
</feature>